<dbReference type="PIRSF" id="PIRSF016907">
    <property type="entry name" value="Kin_ATP-NAD"/>
    <property type="match status" value="1"/>
</dbReference>
<dbReference type="RefSeq" id="WP_015232018.1">
    <property type="nucleotide sequence ID" value="NC_019791.1"/>
</dbReference>
<dbReference type="KEGG" id="clg:Calag_0343"/>
<dbReference type="PANTHER" id="PTHR40697:SF2">
    <property type="entry name" value="ATP-NAD KINASE-RELATED"/>
    <property type="match status" value="1"/>
</dbReference>
<dbReference type="InParanoid" id="L0AAS8"/>
<dbReference type="InterPro" id="IPR039065">
    <property type="entry name" value="AcoX-like"/>
</dbReference>
<organism evidence="1 2">
    <name type="scientific">Caldisphaera lagunensis (strain DSM 15908 / JCM 11604 / ANMR 0165 / IC-154)</name>
    <dbReference type="NCBI Taxonomy" id="1056495"/>
    <lineage>
        <taxon>Archaea</taxon>
        <taxon>Thermoproteota</taxon>
        <taxon>Thermoprotei</taxon>
        <taxon>Acidilobales</taxon>
        <taxon>Caldisphaeraceae</taxon>
        <taxon>Caldisphaera</taxon>
    </lineage>
</organism>
<dbReference type="Pfam" id="PF20143">
    <property type="entry name" value="NAD_kinase_C"/>
    <property type="match status" value="1"/>
</dbReference>
<dbReference type="InterPro" id="IPR011386">
    <property type="entry name" value="Put_ATP-NAD_kin"/>
</dbReference>
<dbReference type="AlphaFoldDB" id="L0AAS8"/>
<sequence>MKIGLIINPIAGMGGRVGLKGTDGNLYQKALKLGAQPISINRTLDFLNNLSLVNELFFIVPNGIMGEYVIKESKIKNYKVIQCSQDNYNTNRYDTINCSKLIAKEVNILVFSGGDGTARDIYDSIKDSIPVIGIPSGVKMYSPLFAKNPKDAAKVIESYFYGNSNITLKEVLDIDEDEYRNNKLKIKLYGYMKSISSEGMINVGKQAVYSVDEDEIMGISNYIKEIIKQDVFYIVGPGSTTYNVFKNLGLEKTLLGVDLIKNYEIIKYDANENDLLNYINNQRVKIIVSPIGGQGFLFGRGNQQISPKILKIVGKDNILVISTISKLSSLKYLLVDTGDENADNMLKGYIKVIIGYKQEKIMKII</sequence>
<dbReference type="GO" id="GO:0006741">
    <property type="term" value="P:NADP+ biosynthetic process"/>
    <property type="evidence" value="ECO:0007669"/>
    <property type="project" value="InterPro"/>
</dbReference>
<keyword evidence="2" id="KW-1185">Reference proteome</keyword>
<dbReference type="GeneID" id="14211603"/>
<dbReference type="InterPro" id="IPR002504">
    <property type="entry name" value="NADK"/>
</dbReference>
<gene>
    <name evidence="1" type="ordered locus">Calag_0343</name>
</gene>
<dbReference type="eggNOG" id="arCOG01350">
    <property type="taxonomic scope" value="Archaea"/>
</dbReference>
<reference evidence="2" key="1">
    <citation type="submission" date="2012-03" db="EMBL/GenBank/DDBJ databases">
        <title>Complete genome of Caldisphaera lagunensis DSM 15908.</title>
        <authorList>
            <person name="Lucas S."/>
            <person name="Copeland A."/>
            <person name="Lapidus A."/>
            <person name="Glavina del Rio T."/>
            <person name="Dalin E."/>
            <person name="Tice H."/>
            <person name="Bruce D."/>
            <person name="Goodwin L."/>
            <person name="Pitluck S."/>
            <person name="Peters L."/>
            <person name="Mikhailova N."/>
            <person name="Teshima H."/>
            <person name="Kyrpides N."/>
            <person name="Mavromatis K."/>
            <person name="Ivanova N."/>
            <person name="Brettin T."/>
            <person name="Detter J.C."/>
            <person name="Han C."/>
            <person name="Larimer F."/>
            <person name="Land M."/>
            <person name="Hauser L."/>
            <person name="Markowitz V."/>
            <person name="Cheng J.-F."/>
            <person name="Hugenholtz P."/>
            <person name="Woyke T."/>
            <person name="Wu D."/>
            <person name="Spring S."/>
            <person name="Schroeder M."/>
            <person name="Brambilla E."/>
            <person name="Klenk H.-P."/>
            <person name="Eisen J.A."/>
        </authorList>
    </citation>
    <scope>NUCLEOTIDE SEQUENCE [LARGE SCALE GENOMIC DNA]</scope>
    <source>
        <strain evidence="2">DSM 15908 / JCM 11604 / IC-154</strain>
    </source>
</reference>
<proteinExistence type="predicted"/>
<evidence type="ECO:0000313" key="1">
    <source>
        <dbReference type="EMBL" id="AFZ70120.1"/>
    </source>
</evidence>
<protein>
    <recommendedName>
        <fullName evidence="3">ATP-NAD kinase</fullName>
    </recommendedName>
</protein>
<accession>L0AAS8</accession>
<evidence type="ECO:0008006" key="3">
    <source>
        <dbReference type="Google" id="ProtNLM"/>
    </source>
</evidence>
<dbReference type="PANTHER" id="PTHR40697">
    <property type="entry name" value="ACETOIN CATABOLISM PROTEIN X"/>
    <property type="match status" value="1"/>
</dbReference>
<dbReference type="GO" id="GO:0003951">
    <property type="term" value="F:NAD+ kinase activity"/>
    <property type="evidence" value="ECO:0007669"/>
    <property type="project" value="InterPro"/>
</dbReference>
<dbReference type="Proteomes" id="UP000010469">
    <property type="component" value="Chromosome"/>
</dbReference>
<name>L0AAS8_CALLD</name>
<dbReference type="Pfam" id="PF01513">
    <property type="entry name" value="NAD_kinase"/>
    <property type="match status" value="1"/>
</dbReference>
<dbReference type="OrthoDB" id="56451at2157"/>
<evidence type="ECO:0000313" key="2">
    <source>
        <dbReference type="Proteomes" id="UP000010469"/>
    </source>
</evidence>
<dbReference type="EMBL" id="CP003378">
    <property type="protein sequence ID" value="AFZ70120.1"/>
    <property type="molecule type" value="Genomic_DNA"/>
</dbReference>
<dbReference type="HOGENOM" id="CLU_064691_0_0_2"/>
<dbReference type="STRING" id="1056495.Calag_0343"/>